<protein>
    <submittedName>
        <fullName evidence="1">Uncharacterized protein</fullName>
    </submittedName>
</protein>
<keyword evidence="2" id="KW-1185">Reference proteome</keyword>
<dbReference type="AlphaFoldDB" id="C4XTL3"/>
<organism evidence="1 2">
    <name type="scientific">Solidesulfovibrio magneticus (strain ATCC 700980 / DSM 13731 / RS-1)</name>
    <name type="common">Desulfovibrio magneticus</name>
    <dbReference type="NCBI Taxonomy" id="573370"/>
    <lineage>
        <taxon>Bacteria</taxon>
        <taxon>Pseudomonadati</taxon>
        <taxon>Thermodesulfobacteriota</taxon>
        <taxon>Desulfovibrionia</taxon>
        <taxon>Desulfovibrionales</taxon>
        <taxon>Desulfovibrionaceae</taxon>
        <taxon>Solidesulfovibrio</taxon>
    </lineage>
</organism>
<reference evidence="1 2" key="1">
    <citation type="journal article" date="2009" name="Genome Res.">
        <title>Whole genome sequence of Desulfovibrio magneticus strain RS-1 revealed common gene clusters in magnetotactic bacteria.</title>
        <authorList>
            <person name="Nakazawa H."/>
            <person name="Arakaki A."/>
            <person name="Narita-Yamada S."/>
            <person name="Yashiro I."/>
            <person name="Jinno K."/>
            <person name="Aoki N."/>
            <person name="Tsuruyama A."/>
            <person name="Okamura Y."/>
            <person name="Tanikawa S."/>
            <person name="Fujita N."/>
            <person name="Takeyama H."/>
            <person name="Matsunaga T."/>
        </authorList>
    </citation>
    <scope>NUCLEOTIDE SEQUENCE [LARGE SCALE GENOMIC DNA]</scope>
    <source>
        <strain evidence="2">ATCC 700980 / DSM 13731 / RS-1</strain>
    </source>
</reference>
<evidence type="ECO:0000313" key="2">
    <source>
        <dbReference type="Proteomes" id="UP000009071"/>
    </source>
</evidence>
<dbReference type="STRING" id="573370.DMR_25190"/>
<accession>C4XTL3</accession>
<evidence type="ECO:0000313" key="1">
    <source>
        <dbReference type="EMBL" id="BAH76010.1"/>
    </source>
</evidence>
<proteinExistence type="predicted"/>
<name>C4XTL3_SOLM1</name>
<dbReference type="HOGENOM" id="CLU_899346_0_0_7"/>
<dbReference type="KEGG" id="dma:DMR_25190"/>
<sequence length="309" mass="34934">MWICRRRITLCRGGGRMGYDFRVESTWRTHPKFILLRQLYGSEGIDAIFTLWAFVAEERNKGVLENMSDRHIAAACCIDPKNIDPSEFVANLVEIGFLDRREDRVVVVHNWDKRQPNIWARGEKNPVKVAAANARWQKNDDSSFVKTKKKQGVENADAPAMQCMGSAMPHPIPSYLKSLSLAPDGERARELVFGLMSKSSPRARPKAPDKWPAMLLGLLEAGHSLEEIERATRFALQDAFWRSRILSAKAYRENFAQILDQAVKAEEPDPGCNEEGRGQGMSVEAWEALKQKNKAQRQFADEAVNAKPP</sequence>
<dbReference type="Proteomes" id="UP000009071">
    <property type="component" value="Chromosome"/>
</dbReference>
<gene>
    <name evidence="1" type="ordered locus">DMR_25190</name>
</gene>
<dbReference type="EMBL" id="AP010904">
    <property type="protein sequence ID" value="BAH76010.1"/>
    <property type="molecule type" value="Genomic_DNA"/>
</dbReference>